<dbReference type="PANTHER" id="PTHR35530">
    <property type="entry name" value="TAUTOMERASE-RELATED"/>
    <property type="match status" value="1"/>
</dbReference>
<reference evidence="4 5" key="1">
    <citation type="submission" date="2018-11" db="EMBL/GenBank/DDBJ databases">
        <title>Sequencing the genomes of 1000 actinobacteria strains.</title>
        <authorList>
            <person name="Klenk H.-P."/>
        </authorList>
    </citation>
    <scope>NUCLEOTIDE SEQUENCE [LARGE SCALE GENOMIC DNA]</scope>
    <source>
        <strain evidence="4 5">DSM 44348</strain>
    </source>
</reference>
<organism evidence="4 5">
    <name type="scientific">Amycolatopsis thermoflava</name>
    <dbReference type="NCBI Taxonomy" id="84480"/>
    <lineage>
        <taxon>Bacteria</taxon>
        <taxon>Bacillati</taxon>
        <taxon>Actinomycetota</taxon>
        <taxon>Actinomycetes</taxon>
        <taxon>Pseudonocardiales</taxon>
        <taxon>Pseudonocardiaceae</taxon>
        <taxon>Amycolatopsis</taxon>
        <taxon>Amycolatopsis methanolica group</taxon>
    </lineage>
</organism>
<evidence type="ECO:0000256" key="2">
    <source>
        <dbReference type="ARBA" id="ARBA00023235"/>
    </source>
</evidence>
<dbReference type="AlphaFoldDB" id="A0A3N2H574"/>
<comment type="similarity">
    <text evidence="1">Belongs to the 4-oxalocrotonate tautomerase family.</text>
</comment>
<dbReference type="GeneID" id="301847765"/>
<dbReference type="PANTHER" id="PTHR35530:SF2">
    <property type="entry name" value="BSL4019 PROTEIN"/>
    <property type="match status" value="1"/>
</dbReference>
<accession>A0A3N2H574</accession>
<name>A0A3N2H574_9PSEU</name>
<evidence type="ECO:0000313" key="4">
    <source>
        <dbReference type="EMBL" id="ROS44072.1"/>
    </source>
</evidence>
<dbReference type="GO" id="GO:0016853">
    <property type="term" value="F:isomerase activity"/>
    <property type="evidence" value="ECO:0007669"/>
    <property type="project" value="UniProtKB-KW"/>
</dbReference>
<evidence type="ECO:0000313" key="5">
    <source>
        <dbReference type="Proteomes" id="UP000274843"/>
    </source>
</evidence>
<sequence>MPHVRIDWFPGRTVEQKRELAEVLTREICRIGKCAPDSVGIVFTDVDTENWARAGKLFADG</sequence>
<dbReference type="EMBL" id="RKHY01000001">
    <property type="protein sequence ID" value="ROS44072.1"/>
    <property type="molecule type" value="Genomic_DNA"/>
</dbReference>
<keyword evidence="5" id="KW-1185">Reference proteome</keyword>
<feature type="domain" description="4-oxalocrotonate tautomerase-like" evidence="3">
    <location>
        <begin position="2"/>
        <end position="60"/>
    </location>
</feature>
<dbReference type="InterPro" id="IPR004370">
    <property type="entry name" value="4-OT-like_dom"/>
</dbReference>
<dbReference type="SUPFAM" id="SSF55331">
    <property type="entry name" value="Tautomerase/MIF"/>
    <property type="match status" value="1"/>
</dbReference>
<proteinExistence type="inferred from homology"/>
<dbReference type="Pfam" id="PF01361">
    <property type="entry name" value="Tautomerase"/>
    <property type="match status" value="1"/>
</dbReference>
<protein>
    <submittedName>
        <fullName evidence="4">4-oxalocrotonate tautomerase</fullName>
    </submittedName>
</protein>
<dbReference type="InterPro" id="IPR014347">
    <property type="entry name" value="Tautomerase/MIF_sf"/>
</dbReference>
<keyword evidence="2" id="KW-0413">Isomerase</keyword>
<evidence type="ECO:0000259" key="3">
    <source>
        <dbReference type="Pfam" id="PF01361"/>
    </source>
</evidence>
<dbReference type="Gene3D" id="3.30.429.10">
    <property type="entry name" value="Macrophage Migration Inhibitory Factor"/>
    <property type="match status" value="1"/>
</dbReference>
<comment type="caution">
    <text evidence="4">The sequence shown here is derived from an EMBL/GenBank/DDBJ whole genome shotgun (WGS) entry which is preliminary data.</text>
</comment>
<gene>
    <name evidence="4" type="ORF">EDD35_6499</name>
</gene>
<dbReference type="Proteomes" id="UP000274843">
    <property type="component" value="Unassembled WGS sequence"/>
</dbReference>
<dbReference type="RefSeq" id="WP_027928927.1">
    <property type="nucleotide sequence ID" value="NZ_CBDRBM010000023.1"/>
</dbReference>
<evidence type="ECO:0000256" key="1">
    <source>
        <dbReference type="ARBA" id="ARBA00006723"/>
    </source>
</evidence>